<evidence type="ECO:0000313" key="16">
    <source>
        <dbReference type="EMBL" id="MPQ42308.1"/>
    </source>
</evidence>
<evidence type="ECO:0000313" key="17">
    <source>
        <dbReference type="Proteomes" id="UP000430345"/>
    </source>
</evidence>
<evidence type="ECO:0000256" key="1">
    <source>
        <dbReference type="ARBA" id="ARBA00004651"/>
    </source>
</evidence>
<evidence type="ECO:0000256" key="4">
    <source>
        <dbReference type="ARBA" id="ARBA00021546"/>
    </source>
</evidence>
<evidence type="ECO:0000256" key="8">
    <source>
        <dbReference type="ARBA" id="ARBA00022989"/>
    </source>
</evidence>
<feature type="transmembrane region" description="Helical" evidence="14">
    <location>
        <begin position="131"/>
        <end position="153"/>
    </location>
</feature>
<dbReference type="Proteomes" id="UP000430345">
    <property type="component" value="Unassembled WGS sequence"/>
</dbReference>
<dbReference type="Pfam" id="PF09924">
    <property type="entry name" value="LPG_synthase_C"/>
    <property type="match status" value="1"/>
</dbReference>
<feature type="transmembrane region" description="Helical" evidence="14">
    <location>
        <begin position="497"/>
        <end position="515"/>
    </location>
</feature>
<dbReference type="GO" id="GO:0046677">
    <property type="term" value="P:response to antibiotic"/>
    <property type="evidence" value="ECO:0007669"/>
    <property type="project" value="UniProtKB-KW"/>
</dbReference>
<reference evidence="16 17" key="1">
    <citation type="submission" date="2019-10" db="EMBL/GenBank/DDBJ databases">
        <title>The Genome Sequence of Clostridium tarantellae Isolated from Fish Brain.</title>
        <authorList>
            <person name="Bano L."/>
            <person name="Kiel M."/>
            <person name="Sales G."/>
            <person name="Doxey A.C."/>
            <person name="Mansfield M.J."/>
            <person name="Schiavone M."/>
            <person name="Rossetto O."/>
            <person name="Pirazzini M."/>
            <person name="Dobrindt U."/>
            <person name="Montecucco C."/>
        </authorList>
    </citation>
    <scope>NUCLEOTIDE SEQUENCE [LARGE SCALE GENOMIC DNA]</scope>
    <source>
        <strain evidence="16 17">DSM 3997</strain>
    </source>
</reference>
<accession>A0A6I1MIS5</accession>
<evidence type="ECO:0000256" key="2">
    <source>
        <dbReference type="ARBA" id="ARBA00008627"/>
    </source>
</evidence>
<dbReference type="InterPro" id="IPR024320">
    <property type="entry name" value="LPG_synthase_C"/>
</dbReference>
<proteinExistence type="inferred from homology"/>
<dbReference type="SUPFAM" id="SSF55729">
    <property type="entry name" value="Acyl-CoA N-acyltransferases (Nat)"/>
    <property type="match status" value="1"/>
</dbReference>
<dbReference type="RefSeq" id="WP_152886827.1">
    <property type="nucleotide sequence ID" value="NZ_WHJC01000004.1"/>
</dbReference>
<comment type="caution">
    <text evidence="16">The sequence shown here is derived from an EMBL/GenBank/DDBJ whole genome shotgun (WGS) entry which is preliminary data.</text>
</comment>
<dbReference type="EC" id="2.3.2.3" evidence="3 14"/>
<evidence type="ECO:0000256" key="6">
    <source>
        <dbReference type="ARBA" id="ARBA00022679"/>
    </source>
</evidence>
<dbReference type="PANTHER" id="PTHR34697:SF2">
    <property type="entry name" value="PHOSPHATIDYLGLYCEROL LYSYLTRANSFERASE"/>
    <property type="match status" value="1"/>
</dbReference>
<evidence type="ECO:0000256" key="7">
    <source>
        <dbReference type="ARBA" id="ARBA00022692"/>
    </source>
</evidence>
<evidence type="ECO:0000256" key="13">
    <source>
        <dbReference type="ARBA" id="ARBA00047540"/>
    </source>
</evidence>
<protein>
    <recommendedName>
        <fullName evidence="4 14">Phosphatidylglycerol lysyltransferase</fullName>
        <ecNumber evidence="3 14">2.3.2.3</ecNumber>
    </recommendedName>
    <alternativeName>
        <fullName evidence="12 14">Lysylphosphatidylglycerol synthase</fullName>
    </alternativeName>
</protein>
<dbReference type="PANTHER" id="PTHR34697">
    <property type="entry name" value="PHOSPHATIDYLGLYCEROL LYSYLTRANSFERASE"/>
    <property type="match status" value="1"/>
</dbReference>
<dbReference type="InterPro" id="IPR022791">
    <property type="entry name" value="L-PG_synthase/AglD"/>
</dbReference>
<keyword evidence="10 14" id="KW-0472">Membrane</keyword>
<dbReference type="InterPro" id="IPR016181">
    <property type="entry name" value="Acyl_CoA_acyltransferase"/>
</dbReference>
<evidence type="ECO:0000256" key="9">
    <source>
        <dbReference type="ARBA" id="ARBA00023098"/>
    </source>
</evidence>
<evidence type="ECO:0000259" key="15">
    <source>
        <dbReference type="Pfam" id="PF09924"/>
    </source>
</evidence>
<evidence type="ECO:0000256" key="11">
    <source>
        <dbReference type="ARBA" id="ARBA00023251"/>
    </source>
</evidence>
<comment type="similarity">
    <text evidence="2 14">Belongs to the LPG synthase family.</text>
</comment>
<feature type="transmembrane region" description="Helical" evidence="14">
    <location>
        <begin position="332"/>
        <end position="357"/>
    </location>
</feature>
<feature type="transmembrane region" description="Helical" evidence="14">
    <location>
        <begin position="54"/>
        <end position="76"/>
    </location>
</feature>
<feature type="transmembrane region" description="Helical" evidence="14">
    <location>
        <begin position="96"/>
        <end position="119"/>
    </location>
</feature>
<dbReference type="NCBIfam" id="NF033480">
    <property type="entry name" value="bifunc_MprF"/>
    <property type="match status" value="1"/>
</dbReference>
<sequence>MKKENKFFNAEKNGVLRTIGTLMLFLLMIYILEEQIDNINILELMRVFREESNSVILIMSIAGLFAVSITTLYDFTLCKDLNITGIGKSQIFKISWIANTINNFIGFGGVSGSALRTAFYKSNGVKLEKAVSMSIIIWMSALSGLSALVWLNIKFLLSISNTFCLIFSILLALYIPIYLFSNKFINKIPFLGNKLMDNLALKLPIRIKIHMILVAMVDWLIAGIFFAMLVMYFVEGVSISQCLAIFTLATAIGTCSFIPGGLGVFELVCLYAFNLITGDITMVLLAILIYRIFYFVVPCVLSLFILIEEFISKKFKSKLNVEQLTLTNDLGVKALAAVVLLSGILLILSACLPVIVYKHKILSDFLHMPMLQFSQLSIMGIGVILIMLSRGILKKIKLSYYITLVFLILGALLSLIKGVNIQSALWLIIVAILLYLSKDRFYRESSPLKIKNIFVLIIAIISTTFIYGIIYNSLINNYFLRTHIKQLHSIMYTPKSVFYFLIIMSLSGLILRMLIVKRPIFKSPTEDDISKLENFLIKYDGNSKSHLLFLKDKILFYSQNDEVLIPFKVARDKAIILGDPIGNEKLIGKAISDFRKYLDKYNMIPIFYEVEEEFLPLYHENGYTFLKLGEEAVINLETFNLNGKAKQDLRTINNKMKKGALNFEILNPPFHDDLLNRLEEISKQWLGDRKEKGFSIGWFDKQYLNRAPIAIIKKEEEIVGFATLAPMYDNEGLTIDLMRIIPKPPNGAMDGLFLGIITWAKENGYKKFSLGVAPLSNVGVNEFSRTSEKIAKNIYKYGGRFYKFSGLRKYKEKFSPNWSSRYLAYPKKIDLPITIVDVVRMVSNSHND</sequence>
<dbReference type="OrthoDB" id="145485at2"/>
<feature type="transmembrane region" description="Helical" evidence="14">
    <location>
        <begin position="400"/>
        <end position="418"/>
    </location>
</feature>
<feature type="transmembrane region" description="Helical" evidence="14">
    <location>
        <begin position="238"/>
        <end position="258"/>
    </location>
</feature>
<comment type="function">
    <text evidence="14">Catalyzes the transfer of a lysyl group from L-lysyl-tRNA(Lys) to membrane-bound phosphatidylglycerol (PG), which produces lysylphosphatidylglycerol (LPG), a major component of the bacterial membrane with a positive net charge. LPG synthesis contributes to bacterial virulence as it is involved in the resistance mechanism against cationic antimicrobial peptides (CAMP) produces by the host's immune system (defensins, cathelicidins) and by the competing microorganisms.</text>
</comment>
<feature type="transmembrane region" description="Helical" evidence="14">
    <location>
        <begin position="292"/>
        <end position="311"/>
    </location>
</feature>
<keyword evidence="17" id="KW-1185">Reference proteome</keyword>
<keyword evidence="9 14" id="KW-0443">Lipid metabolism</keyword>
<feature type="transmembrane region" description="Helical" evidence="14">
    <location>
        <begin position="15"/>
        <end position="33"/>
    </location>
</feature>
<dbReference type="InterPro" id="IPR051211">
    <property type="entry name" value="PG_lysyltransferase"/>
</dbReference>
<organism evidence="16 17">
    <name type="scientific">Clostridium tarantellae</name>
    <dbReference type="NCBI Taxonomy" id="39493"/>
    <lineage>
        <taxon>Bacteria</taxon>
        <taxon>Bacillati</taxon>
        <taxon>Bacillota</taxon>
        <taxon>Clostridia</taxon>
        <taxon>Eubacteriales</taxon>
        <taxon>Clostridiaceae</taxon>
        <taxon>Clostridium</taxon>
    </lineage>
</organism>
<keyword evidence="6 14" id="KW-0808">Transferase</keyword>
<dbReference type="Pfam" id="PF03706">
    <property type="entry name" value="LPG_synthase_TM"/>
    <property type="match status" value="1"/>
</dbReference>
<dbReference type="GO" id="GO:0055091">
    <property type="term" value="P:phospholipid homeostasis"/>
    <property type="evidence" value="ECO:0007669"/>
    <property type="project" value="TreeGrafter"/>
</dbReference>
<evidence type="ECO:0000256" key="10">
    <source>
        <dbReference type="ARBA" id="ARBA00023136"/>
    </source>
</evidence>
<name>A0A6I1MIS5_9CLOT</name>
<dbReference type="GO" id="GO:0005886">
    <property type="term" value="C:plasma membrane"/>
    <property type="evidence" value="ECO:0007669"/>
    <property type="project" value="UniProtKB-SubCell"/>
</dbReference>
<keyword evidence="11 14" id="KW-0046">Antibiotic resistance</keyword>
<evidence type="ECO:0000256" key="12">
    <source>
        <dbReference type="ARBA" id="ARBA00031899"/>
    </source>
</evidence>
<evidence type="ECO:0000256" key="14">
    <source>
        <dbReference type="RuleBase" id="RU363042"/>
    </source>
</evidence>
<comment type="catalytic activity">
    <reaction evidence="13 14">
        <text>L-lysyl-tRNA(Lys) + a 1,2-diacyl-sn-glycero-3-phospho-(1'-sn-glycerol) = a 1,2-diacyl-sn-glycero-3-phospho-1'-(3'-O-L-lysyl)-sn-glycerol + tRNA(Lys)</text>
        <dbReference type="Rhea" id="RHEA:10668"/>
        <dbReference type="Rhea" id="RHEA-COMP:9696"/>
        <dbReference type="Rhea" id="RHEA-COMP:9697"/>
        <dbReference type="ChEBI" id="CHEBI:64716"/>
        <dbReference type="ChEBI" id="CHEBI:75792"/>
        <dbReference type="ChEBI" id="CHEBI:78442"/>
        <dbReference type="ChEBI" id="CHEBI:78529"/>
        <dbReference type="EC" id="2.3.2.3"/>
    </reaction>
</comment>
<feature type="transmembrane region" description="Helical" evidence="14">
    <location>
        <begin position="159"/>
        <end position="180"/>
    </location>
</feature>
<keyword evidence="8 14" id="KW-1133">Transmembrane helix</keyword>
<keyword evidence="7 14" id="KW-0812">Transmembrane</keyword>
<feature type="domain" description="Phosphatidylglycerol lysyltransferase C-terminal" evidence="15">
    <location>
        <begin position="539"/>
        <end position="825"/>
    </location>
</feature>
<feature type="transmembrane region" description="Helical" evidence="14">
    <location>
        <begin position="369"/>
        <end position="388"/>
    </location>
</feature>
<evidence type="ECO:0000256" key="3">
    <source>
        <dbReference type="ARBA" id="ARBA00012014"/>
    </source>
</evidence>
<feature type="transmembrane region" description="Helical" evidence="14">
    <location>
        <begin position="453"/>
        <end position="471"/>
    </location>
</feature>
<evidence type="ECO:0000256" key="5">
    <source>
        <dbReference type="ARBA" id="ARBA00022475"/>
    </source>
</evidence>
<dbReference type="AlphaFoldDB" id="A0A6I1MIS5"/>
<gene>
    <name evidence="14 16" type="primary">mprF</name>
    <name evidence="16" type="ORF">GBZ86_00820</name>
</gene>
<feature type="transmembrane region" description="Helical" evidence="14">
    <location>
        <begin position="211"/>
        <end position="232"/>
    </location>
</feature>
<keyword evidence="5" id="KW-1003">Cell membrane</keyword>
<comment type="subcellular location">
    <subcellularLocation>
        <location evidence="1 14">Cell membrane</location>
        <topology evidence="1 14">Multi-pass membrane protein</topology>
    </subcellularLocation>
</comment>
<dbReference type="GO" id="GO:0050071">
    <property type="term" value="F:phosphatidylglycerol lysyltransferase activity"/>
    <property type="evidence" value="ECO:0007669"/>
    <property type="project" value="UniProtKB-EC"/>
</dbReference>
<dbReference type="EMBL" id="WHJC01000004">
    <property type="protein sequence ID" value="MPQ42308.1"/>
    <property type="molecule type" value="Genomic_DNA"/>
</dbReference>
<dbReference type="GO" id="GO:0006629">
    <property type="term" value="P:lipid metabolic process"/>
    <property type="evidence" value="ECO:0007669"/>
    <property type="project" value="UniProtKB-KW"/>
</dbReference>